<proteinExistence type="predicted"/>
<sequence length="109" mass="12480">MPISLILALFALIALGAWAFFRFYSKHYFGEDAPEQSAQVTILDKQAIEVPDAEPGQDDQEYWIYVQRGSIGPKREFQIGVHYYHALNPGDKGTLTYRGDKFLHFALNR</sequence>
<dbReference type="Pfam" id="PF10694">
    <property type="entry name" value="DUF2500"/>
    <property type="match status" value="1"/>
</dbReference>
<accession>A0A0A3EID4</accession>
<dbReference type="GeneID" id="67375822"/>
<dbReference type="OMA" id="VHYYHAL"/>
<dbReference type="AlphaFoldDB" id="A0A0A3EID4"/>
<organism evidence="1 3">
    <name type="scientific">Vibrio campbellii</name>
    <dbReference type="NCBI Taxonomy" id="680"/>
    <lineage>
        <taxon>Bacteria</taxon>
        <taxon>Pseudomonadati</taxon>
        <taxon>Pseudomonadota</taxon>
        <taxon>Gammaproteobacteria</taxon>
        <taxon>Vibrionales</taxon>
        <taxon>Vibrionaceae</taxon>
        <taxon>Vibrio</taxon>
    </lineage>
</organism>
<dbReference type="EMBL" id="CP117988">
    <property type="protein sequence ID" value="WDG08436.1"/>
    <property type="molecule type" value="Genomic_DNA"/>
</dbReference>
<evidence type="ECO:0000313" key="2">
    <source>
        <dbReference type="EMBL" id="WDG08436.1"/>
    </source>
</evidence>
<reference evidence="1" key="1">
    <citation type="submission" date="2020-03" db="EMBL/GenBank/DDBJ databases">
        <title>Five strains of Vibrio campbellii isolated from Mariana Trench.</title>
        <authorList>
            <person name="Liang J."/>
            <person name="Zhang X.-H."/>
        </authorList>
    </citation>
    <scope>NUCLEOTIDE SEQUENCE</scope>
    <source>
        <strain evidence="1">LJC014</strain>
    </source>
</reference>
<protein>
    <submittedName>
        <fullName evidence="1">DUF2500 domain-containing protein</fullName>
    </submittedName>
</protein>
<name>A0A0A3EID4_9VIBR</name>
<evidence type="ECO:0000313" key="1">
    <source>
        <dbReference type="EMBL" id="UTZ26722.1"/>
    </source>
</evidence>
<dbReference type="EMBL" id="CP050467">
    <property type="protein sequence ID" value="UTZ26722.1"/>
    <property type="molecule type" value="Genomic_DNA"/>
</dbReference>
<dbReference type="RefSeq" id="WP_005430363.1">
    <property type="nucleotide sequence ID" value="NZ_BBKG01000062.1"/>
</dbReference>
<dbReference type="Gene3D" id="2.40.50.660">
    <property type="match status" value="1"/>
</dbReference>
<dbReference type="Proteomes" id="UP001058687">
    <property type="component" value="Chromosome 1"/>
</dbReference>
<dbReference type="Proteomes" id="UP001219537">
    <property type="component" value="Chromosome 1"/>
</dbReference>
<dbReference type="OrthoDB" id="5917531at2"/>
<reference evidence="2" key="2">
    <citation type="submission" date="2023-02" db="EMBL/GenBank/DDBJ databases">
        <title>Isolation, identification, and genome analysis of Vibrio campbellii in the Penaeus vannamei larvae stage.</title>
        <authorList>
            <person name="Huang T."/>
            <person name="Zhang B."/>
        </authorList>
    </citation>
    <scope>NUCLEOTIDE SEQUENCE</scope>
    <source>
        <strain evidence="2">20220413_1</strain>
    </source>
</reference>
<dbReference type="InterPro" id="IPR019635">
    <property type="entry name" value="DUF2500"/>
</dbReference>
<gene>
    <name evidence="1" type="ORF">HB761_08070</name>
    <name evidence="2" type="ORF">PUN50_00470</name>
</gene>
<evidence type="ECO:0000313" key="3">
    <source>
        <dbReference type="Proteomes" id="UP001058687"/>
    </source>
</evidence>